<evidence type="ECO:0000256" key="7">
    <source>
        <dbReference type="ARBA" id="ARBA00022989"/>
    </source>
</evidence>
<dbReference type="InterPro" id="IPR036512">
    <property type="entry name" value="PSII_PsbZ_sf"/>
</dbReference>
<dbReference type="InterPro" id="IPR002644">
    <property type="entry name" value="PSII_PsbZ"/>
</dbReference>
<evidence type="ECO:0000256" key="2">
    <source>
        <dbReference type="ARBA" id="ARBA00008367"/>
    </source>
</evidence>
<dbReference type="Pfam" id="PF01737">
    <property type="entry name" value="Ycf9"/>
    <property type="match status" value="1"/>
</dbReference>
<dbReference type="PANTHER" id="PTHR34971:SF2">
    <property type="entry name" value="PHOTOSYSTEM II REACTION CENTER PROTEIN Z"/>
    <property type="match status" value="1"/>
</dbReference>
<name>A0A075DWV4_9EUKA</name>
<evidence type="ECO:0000256" key="11">
    <source>
        <dbReference type="ARBA" id="ARBA00038734"/>
    </source>
</evidence>
<keyword evidence="8 12" id="KW-0793">Thylakoid</keyword>
<keyword evidence="5 12" id="KW-0602">Photosynthesis</keyword>
<comment type="similarity">
    <text evidence="2 12 13">Belongs to the PsbZ family.</text>
</comment>
<keyword evidence="4 12" id="KW-0674">Reaction center</keyword>
<reference evidence="15" key="1">
    <citation type="journal article" date="2014" name="BMC Genomics">
        <title>The mitochondrial and chloroplast genomes of the haptophyte Chrysochromulina tobin contain unique repeat structures and gene profiles.</title>
        <authorList>
            <person name="Hovde B.T."/>
            <person name="Starkenburg S.R."/>
            <person name="Hunsperger H.M."/>
            <person name="Mercer L.D."/>
            <person name="Deodato C.R."/>
            <person name="Jha R.K."/>
            <person name="Chertkov O."/>
            <person name="Monnat R.J.Jr."/>
            <person name="Cattolico R.A."/>
        </authorList>
    </citation>
    <scope>NUCLEOTIDE SEQUENCE</scope>
    <source>
        <strain evidence="15">CCMP291</strain>
    </source>
</reference>
<dbReference type="Gene3D" id="1.10.287.740">
    <property type="entry name" value="Photosystem II PsbZ, reaction centre"/>
    <property type="match status" value="1"/>
</dbReference>
<feature type="transmembrane region" description="Helical" evidence="14">
    <location>
        <begin position="39"/>
        <end position="60"/>
    </location>
</feature>
<organism evidence="15">
    <name type="scientific">Chrysochromulina tobinii</name>
    <dbReference type="NCBI Taxonomy" id="1460289"/>
    <lineage>
        <taxon>Eukaryota</taxon>
        <taxon>Haptista</taxon>
        <taxon>Haptophyta</taxon>
        <taxon>Prymnesiophyceae</taxon>
        <taxon>Prymnesiales</taxon>
        <taxon>Chrysochromulinaceae</taxon>
        <taxon>Chrysochromulina</taxon>
    </lineage>
</organism>
<keyword evidence="9 12" id="KW-0472">Membrane</keyword>
<evidence type="ECO:0000256" key="5">
    <source>
        <dbReference type="ARBA" id="ARBA00022531"/>
    </source>
</evidence>
<dbReference type="AlphaFoldDB" id="A0A075DWV4"/>
<evidence type="ECO:0000256" key="1">
    <source>
        <dbReference type="ARBA" id="ARBA00004141"/>
    </source>
</evidence>
<comment type="function">
    <text evidence="12">May control the interaction of photosystem II (PSII) cores with the light-harvesting antenna, regulates electron flow through the 2 photosystem reaction centers. PSII is a light-driven water plastoquinone oxidoreductase, using light energy to abstract electrons from H(2)O, generating a proton gradient subsequently used for ATP formation.</text>
</comment>
<evidence type="ECO:0000256" key="3">
    <source>
        <dbReference type="ARBA" id="ARBA00021665"/>
    </source>
</evidence>
<protein>
    <recommendedName>
        <fullName evidence="3 12">Photosystem II reaction center protein Z</fullName>
        <shortName evidence="12">PSII-Z</shortName>
    </recommendedName>
</protein>
<dbReference type="EMBL" id="KJ201907">
    <property type="protein sequence ID" value="AHY04400.1"/>
    <property type="molecule type" value="Genomic_DNA"/>
</dbReference>
<evidence type="ECO:0000256" key="6">
    <source>
        <dbReference type="ARBA" id="ARBA00022692"/>
    </source>
</evidence>
<sequence length="62" mass="6579">MVSILQVFVLLLILVSFAMLVAVPVILATPGEWEKSQGIVWSGAGLWSALVILTGIFNVVPA</sequence>
<dbReference type="HAMAP" id="MF_00644">
    <property type="entry name" value="PSII_PsbZ"/>
    <property type="match status" value="1"/>
</dbReference>
<feature type="transmembrane region" description="Helical" evidence="14">
    <location>
        <begin position="7"/>
        <end position="27"/>
    </location>
</feature>
<accession>A0A075DWV4</accession>
<geneLocation type="chloroplast" evidence="15"/>
<evidence type="ECO:0000256" key="13">
    <source>
        <dbReference type="RuleBase" id="RU003472"/>
    </source>
</evidence>
<dbReference type="GO" id="GO:0009539">
    <property type="term" value="C:photosystem II reaction center"/>
    <property type="evidence" value="ECO:0007669"/>
    <property type="project" value="InterPro"/>
</dbReference>
<keyword evidence="7 12" id="KW-1133">Transmembrane helix</keyword>
<proteinExistence type="inferred from homology"/>
<evidence type="ECO:0000256" key="14">
    <source>
        <dbReference type="SAM" id="Phobius"/>
    </source>
</evidence>
<evidence type="ECO:0000256" key="12">
    <source>
        <dbReference type="HAMAP-Rule" id="MF_00644"/>
    </source>
</evidence>
<keyword evidence="15" id="KW-0150">Chloroplast</keyword>
<dbReference type="GO" id="GO:0009535">
    <property type="term" value="C:chloroplast thylakoid membrane"/>
    <property type="evidence" value="ECO:0007669"/>
    <property type="project" value="UniProtKB-SubCell"/>
</dbReference>
<dbReference type="GO" id="GO:0042549">
    <property type="term" value="P:photosystem II stabilization"/>
    <property type="evidence" value="ECO:0007669"/>
    <property type="project" value="InterPro"/>
</dbReference>
<evidence type="ECO:0000256" key="9">
    <source>
        <dbReference type="ARBA" id="ARBA00023136"/>
    </source>
</evidence>
<evidence type="ECO:0000313" key="15">
    <source>
        <dbReference type="EMBL" id="AHY04400.1"/>
    </source>
</evidence>
<dbReference type="SUPFAM" id="SSF161055">
    <property type="entry name" value="PsbZ-like"/>
    <property type="match status" value="1"/>
</dbReference>
<evidence type="ECO:0000256" key="8">
    <source>
        <dbReference type="ARBA" id="ARBA00023078"/>
    </source>
</evidence>
<dbReference type="NCBIfam" id="TIGR03043">
    <property type="entry name" value="PS_II_psbZ"/>
    <property type="match status" value="1"/>
</dbReference>
<dbReference type="GO" id="GO:0015979">
    <property type="term" value="P:photosynthesis"/>
    <property type="evidence" value="ECO:0007669"/>
    <property type="project" value="UniProtKB-UniRule"/>
</dbReference>
<dbReference type="PANTHER" id="PTHR34971">
    <property type="entry name" value="PHOTOSYSTEM II REACTION CENTER PROTEIN Z"/>
    <property type="match status" value="1"/>
</dbReference>
<evidence type="ECO:0000256" key="10">
    <source>
        <dbReference type="ARBA" id="ARBA00023276"/>
    </source>
</evidence>
<keyword evidence="15" id="KW-0934">Plastid</keyword>
<comment type="subunit">
    <text evidence="11 12">PSII is composed of 1 copy each of membrane proteins PsbA, PsbB, PsbC, PsbD, PsbE, PsbF, PsbH, PsbI, PsbJ, PsbK, PsbL, PsbM, PsbT, PsbY, PsbZ, Psb30/Ycf12, at least 3 peripheral proteins of the oxygen-evolving complex and a large number of cofactors. It forms dimeric complexes.</text>
</comment>
<keyword evidence="6 12" id="KW-0812">Transmembrane</keyword>
<comment type="function">
    <text evidence="13">Controls the interaction of photosystem II (PSII) cores with the light-harvesting antenna, regulates electron flow through the 2 photosystem reaction centers. PSII is a light-driven water plastoquinone oxidoreductase, using light energy to abstract electrons from H(2)O, generating a proton gradient subsequently used for ATP formation.</text>
</comment>
<evidence type="ECO:0000256" key="4">
    <source>
        <dbReference type="ARBA" id="ARBA00022469"/>
    </source>
</evidence>
<gene>
    <name evidence="12 15" type="primary">psbZ</name>
    <name evidence="15" type="ORF">ChtoCp_00142</name>
</gene>
<comment type="subcellular location">
    <subcellularLocation>
        <location evidence="1">Membrane</location>
        <topology evidence="1">Multi-pass membrane protein</topology>
    </subcellularLocation>
    <subcellularLocation>
        <location evidence="12">Plastid</location>
        <location evidence="12">Chloroplast thylakoid membrane</location>
        <topology evidence="12">Multi-pass membrane protein</topology>
    </subcellularLocation>
</comment>
<reference evidence="15" key="2">
    <citation type="submission" date="2016-02" db="EMBL/GenBank/DDBJ databases">
        <authorList>
            <person name="Wen L."/>
            <person name="He K."/>
            <person name="Yang H."/>
        </authorList>
    </citation>
    <scope>NUCLEOTIDE SEQUENCE</scope>
    <source>
        <strain evidence="15">CCMP291</strain>
    </source>
</reference>
<keyword evidence="10 12" id="KW-0604">Photosystem II</keyword>